<reference evidence="1" key="1">
    <citation type="submission" date="2014-09" db="EMBL/GenBank/DDBJ databases">
        <authorList>
            <person name="Magalhaes I.L.F."/>
            <person name="Oliveira U."/>
            <person name="Santos F.R."/>
            <person name="Vidigal T.H.D.A."/>
            <person name="Brescovit A.D."/>
            <person name="Santos A.J."/>
        </authorList>
    </citation>
    <scope>NUCLEOTIDE SEQUENCE</scope>
    <source>
        <tissue evidence="1">Shoot tissue taken approximately 20 cm above the soil surface</tissue>
    </source>
</reference>
<organism evidence="1">
    <name type="scientific">Arundo donax</name>
    <name type="common">Giant reed</name>
    <name type="synonym">Donax arundinaceus</name>
    <dbReference type="NCBI Taxonomy" id="35708"/>
    <lineage>
        <taxon>Eukaryota</taxon>
        <taxon>Viridiplantae</taxon>
        <taxon>Streptophyta</taxon>
        <taxon>Embryophyta</taxon>
        <taxon>Tracheophyta</taxon>
        <taxon>Spermatophyta</taxon>
        <taxon>Magnoliopsida</taxon>
        <taxon>Liliopsida</taxon>
        <taxon>Poales</taxon>
        <taxon>Poaceae</taxon>
        <taxon>PACMAD clade</taxon>
        <taxon>Arundinoideae</taxon>
        <taxon>Arundineae</taxon>
        <taxon>Arundo</taxon>
    </lineage>
</organism>
<protein>
    <submittedName>
        <fullName evidence="1">Uncharacterized protein</fullName>
    </submittedName>
</protein>
<dbReference type="EMBL" id="GBRH01283481">
    <property type="protein sequence ID" value="JAD14414.1"/>
    <property type="molecule type" value="Transcribed_RNA"/>
</dbReference>
<evidence type="ECO:0000313" key="1">
    <source>
        <dbReference type="EMBL" id="JAD14414.1"/>
    </source>
</evidence>
<proteinExistence type="predicted"/>
<reference evidence="1" key="2">
    <citation type="journal article" date="2015" name="Data Brief">
        <title>Shoot transcriptome of the giant reed, Arundo donax.</title>
        <authorList>
            <person name="Barrero R.A."/>
            <person name="Guerrero F.D."/>
            <person name="Moolhuijzen P."/>
            <person name="Goolsby J.A."/>
            <person name="Tidwell J."/>
            <person name="Bellgard S.E."/>
            <person name="Bellgard M.I."/>
        </authorList>
    </citation>
    <scope>NUCLEOTIDE SEQUENCE</scope>
    <source>
        <tissue evidence="1">Shoot tissue taken approximately 20 cm above the soil surface</tissue>
    </source>
</reference>
<dbReference type="AlphaFoldDB" id="A0A0A8XMV6"/>
<sequence length="68" mass="7412">MVVTISTALGGYTWEYYASALQEFLTEDPFSCLSMGIGTCFNFFPCGGDRPMQMVESSKFPSAAGIHD</sequence>
<accession>A0A0A8XMV6</accession>
<name>A0A0A8XMV6_ARUDO</name>